<dbReference type="NCBIfam" id="NF033707">
    <property type="entry name" value="T9SS_sortase"/>
    <property type="match status" value="1"/>
</dbReference>
<organism evidence="3 4">
    <name type="scientific">Flavobacterium haoranii</name>
    <dbReference type="NCBI Taxonomy" id="683124"/>
    <lineage>
        <taxon>Bacteria</taxon>
        <taxon>Pseudomonadati</taxon>
        <taxon>Bacteroidota</taxon>
        <taxon>Flavobacteriia</taxon>
        <taxon>Flavobacteriales</taxon>
        <taxon>Flavobacteriaceae</taxon>
        <taxon>Flavobacterium</taxon>
    </lineage>
</organism>
<dbReference type="Proteomes" id="UP000184232">
    <property type="component" value="Unassembled WGS sequence"/>
</dbReference>
<keyword evidence="4" id="KW-1185">Reference proteome</keyword>
<dbReference type="InterPro" id="IPR026444">
    <property type="entry name" value="Secre_tail"/>
</dbReference>
<dbReference type="RefSeq" id="WP_072784630.1">
    <property type="nucleotide sequence ID" value="NZ_CP045292.1"/>
</dbReference>
<accession>A0A1M6JCV2</accession>
<name>A0A1M6JCV2_9FLAO</name>
<dbReference type="CDD" id="cd02258">
    <property type="entry name" value="Peptidase_C25_N"/>
    <property type="match status" value="1"/>
</dbReference>
<gene>
    <name evidence="3" type="ORF">SAMN05444337_2043</name>
</gene>
<dbReference type="EMBL" id="FQZH01000003">
    <property type="protein sequence ID" value="SHJ44450.1"/>
    <property type="molecule type" value="Genomic_DNA"/>
</dbReference>
<evidence type="ECO:0000313" key="3">
    <source>
        <dbReference type="EMBL" id="SHJ44450.1"/>
    </source>
</evidence>
<reference evidence="3 4" key="1">
    <citation type="submission" date="2016-11" db="EMBL/GenBank/DDBJ databases">
        <authorList>
            <person name="Jaros S."/>
            <person name="Januszkiewicz K."/>
            <person name="Wedrychowicz H."/>
        </authorList>
    </citation>
    <scope>NUCLEOTIDE SEQUENCE [LARGE SCALE GENOMIC DNA]</scope>
    <source>
        <strain evidence="3 4">DSM 22807</strain>
    </source>
</reference>
<dbReference type="Gene3D" id="2.60.40.4070">
    <property type="match status" value="1"/>
</dbReference>
<dbReference type="OrthoDB" id="9809780at2"/>
<keyword evidence="1" id="KW-0732">Signal</keyword>
<dbReference type="STRING" id="683124.SAMN05444337_2043"/>
<dbReference type="InterPro" id="IPR001769">
    <property type="entry name" value="Gingipain"/>
</dbReference>
<proteinExistence type="predicted"/>
<dbReference type="Gene3D" id="3.40.50.1460">
    <property type="match status" value="1"/>
</dbReference>
<sequence>MKKEFLLLLFLSSFLWSQNRREIALDWSGFRSHEITEGVYFKYPYGGNYTDVNLDKKAIYIKEVFKSNSKIDENSLKIISVEYESVNTIEVYDLDIREIKPTINAKLEYANARGEHYCLFSFSPYIKEGNSIKRVKKISYNYNETTGLRNISQSQNVFAAQNSVLASGDWYRFYIEKSGVYKLSKSFLQSLGLNVNVDPRTIKIYGNGGRMLPLLNSVSYPVDLTENAISFIGEDDGSFDDGDYILFYAEGVDNWSQENLTSLNLYTDKTYYYVTANAGSGKRIETASEPTATPDVVFTKYNSEQYHEQDLVNIAKISRKWFGEEFNIDDEQTFNFNFPNLDTTSSLQFEVNVASKSLTSTDFQYSINGQNVGNSSFTVLPSLGLTTLESTRTFSVNSSNTTVQVKLAYNNGGVPTSNGYLNYIKLKATNNLRGYGEQFLFYNSQQATSIGVGEYQISNASGISEVWDVTDIYNAKKYTVSGANYSFKVSLGFNGRYVAVDNSDYYTPLKENNSKIVNQNLKGTIFQNNQGAFQDIDYLIITPSFLVNQAEKLANFHRTNAGLNVKVVKLEEIYNEFSSGNQDVAAIRNFIKYVYWNASSPDKRVKYINMFGDASYDFKDRVSNNTNIVPIFHALSPAFSMSGSFVSDDFFVLMDDSEGTMTSGFDGLDIAIGRMVVSSTQQADEMVNKVFEYYDENSYGRWRNSYLIYSDDADDASDANLQFQIDDVADELTQERPFVNVVKIHTDSYIQQVSAGGERYPDAKRDFIDNIEKGVLVANYLGHGNEEFLARERLFERLEAQNLNNKYRYPLIVLVTCDFTRFDDPSRISGGEYAYLNTKGGGISLVATNREISVTTGILMSGLITERIYAYGETKYPTVAEAVRRAKLLTPSSDRRVVAYIGDPALHLAIPKPKVVLTEVNDVPVNQSMPVFQALQPMKIEGQIVDENDVLISNYNGDVAIQVFDKDINRSTLGNNNATNGSGQVIIMDFVTLGETVVRGNASVTNGNFEFNFIVPQDIRIPVGNGKVSFYAKRNAPLLEDQTGYNLDIQVGGVNTNAPVDNTPPTVQLYMNDESFVSGGVTNCSPILLAHLFDESGINTASGIGHDIVAILDGDETNPYILNDYYETELDDFTRGYVRFPLRDLEPGMHTILFKAWDVYNNLITMEIQFNAVCSNDGLKIDKVLNYPNPFSTYTEFWFTHNMPFEPLDVQVQIFTITGKVVKTINQQVTTEGFLSREVTWDGRDDFGDKIGKGVYVYKLTVRSSLTGKKVEKHEKLVIL</sequence>
<protein>
    <submittedName>
        <fullName evidence="3">Peptidase family C25</fullName>
    </submittedName>
</protein>
<evidence type="ECO:0000256" key="1">
    <source>
        <dbReference type="ARBA" id="ARBA00022729"/>
    </source>
</evidence>
<evidence type="ECO:0000259" key="2">
    <source>
        <dbReference type="Pfam" id="PF01364"/>
    </source>
</evidence>
<dbReference type="InterPro" id="IPR029031">
    <property type="entry name" value="Gingipain_N_sf"/>
</dbReference>
<dbReference type="GO" id="GO:0006508">
    <property type="term" value="P:proteolysis"/>
    <property type="evidence" value="ECO:0007669"/>
    <property type="project" value="InterPro"/>
</dbReference>
<dbReference type="SUPFAM" id="SSF52129">
    <property type="entry name" value="Caspase-like"/>
    <property type="match status" value="1"/>
</dbReference>
<dbReference type="NCBIfam" id="TIGR04183">
    <property type="entry name" value="Por_Secre_tail"/>
    <property type="match status" value="1"/>
</dbReference>
<dbReference type="Gene3D" id="3.40.50.10390">
    <property type="entry name" value="Gingipain r, domain 1"/>
    <property type="match status" value="1"/>
</dbReference>
<feature type="domain" description="Gingipain" evidence="2">
    <location>
        <begin position="538"/>
        <end position="908"/>
    </location>
</feature>
<dbReference type="GO" id="GO:0008234">
    <property type="term" value="F:cysteine-type peptidase activity"/>
    <property type="evidence" value="ECO:0007669"/>
    <property type="project" value="InterPro"/>
</dbReference>
<dbReference type="Pfam" id="PF01364">
    <property type="entry name" value="Peptidase_C25"/>
    <property type="match status" value="1"/>
</dbReference>
<dbReference type="InterPro" id="IPR029030">
    <property type="entry name" value="Caspase-like_dom_sf"/>
</dbReference>
<evidence type="ECO:0000313" key="4">
    <source>
        <dbReference type="Proteomes" id="UP000184232"/>
    </source>
</evidence>
<dbReference type="AlphaFoldDB" id="A0A1M6JCV2"/>